<dbReference type="PROSITE" id="PS51808">
    <property type="entry name" value="CHCH"/>
    <property type="match status" value="1"/>
</dbReference>
<comment type="catalytic activity">
    <reaction evidence="1">
        <text>2 ATP + phosphorylase b = 2 ADP + phosphorylase a.</text>
        <dbReference type="EC" id="2.7.11.19"/>
    </reaction>
</comment>
<keyword evidence="20" id="KW-0732">Signal</keyword>
<dbReference type="InterPro" id="IPR002291">
    <property type="entry name" value="Phosph_kin_gamma"/>
</dbReference>
<evidence type="ECO:0000256" key="9">
    <source>
        <dbReference type="ARBA" id="ARBA00022777"/>
    </source>
</evidence>
<dbReference type="InterPro" id="IPR017441">
    <property type="entry name" value="Protein_kinase_ATP_BS"/>
</dbReference>
<evidence type="ECO:0000256" key="19">
    <source>
        <dbReference type="RuleBase" id="RU361154"/>
    </source>
</evidence>
<proteinExistence type="inferred from homology"/>
<evidence type="ECO:0000256" key="6">
    <source>
        <dbReference type="ARBA" id="ARBA00022600"/>
    </source>
</evidence>
<dbReference type="CDD" id="cd14182">
    <property type="entry name" value="STKc_PhKG1"/>
    <property type="match status" value="1"/>
</dbReference>
<dbReference type="PROSITE" id="PS00608">
    <property type="entry name" value="GLYCOSYL_HYDROL_F2_2"/>
    <property type="match status" value="1"/>
</dbReference>
<dbReference type="SUPFAM" id="SSF51445">
    <property type="entry name" value="(Trans)glycosidases"/>
    <property type="match status" value="1"/>
</dbReference>
<evidence type="ECO:0000313" key="23">
    <source>
        <dbReference type="Proteomes" id="UP001145742"/>
    </source>
</evidence>
<reference evidence="22" key="1">
    <citation type="submission" date="2019-10" db="EMBL/GenBank/DDBJ databases">
        <authorList>
            <person name="Soares A.E.R."/>
            <person name="Aleixo A."/>
            <person name="Schneider P."/>
            <person name="Miyaki C.Y."/>
            <person name="Schneider M.P."/>
            <person name="Mello C."/>
            <person name="Vasconcelos A.T.R."/>
        </authorList>
    </citation>
    <scope>NUCLEOTIDE SEQUENCE</scope>
    <source>
        <tissue evidence="22">Muscle</tissue>
    </source>
</reference>
<dbReference type="SUPFAM" id="SSF49303">
    <property type="entry name" value="beta-Galactosidase/glucuronidase domain"/>
    <property type="match status" value="1"/>
</dbReference>
<keyword evidence="14" id="KW-0458">Lysosome</keyword>
<dbReference type="InterPro" id="IPR017853">
    <property type="entry name" value="GH"/>
</dbReference>
<comment type="subcellular location">
    <subcellularLocation>
        <location evidence="2">Lysosome</location>
    </subcellularLocation>
</comment>
<feature type="binding site" evidence="18">
    <location>
        <position position="831"/>
    </location>
    <ligand>
        <name>ATP</name>
        <dbReference type="ChEBI" id="CHEBI:30616"/>
    </ligand>
</feature>
<evidence type="ECO:0000256" key="10">
    <source>
        <dbReference type="ARBA" id="ARBA00022801"/>
    </source>
</evidence>
<keyword evidence="8 18" id="KW-0547">Nucleotide-binding</keyword>
<accession>A0ABQ9CQS9</accession>
<dbReference type="Pfam" id="PF02836">
    <property type="entry name" value="Glyco_hydro_2_C"/>
    <property type="match status" value="1"/>
</dbReference>
<dbReference type="PRINTS" id="PR01049">
    <property type="entry name" value="PHOSPHBKNASE"/>
</dbReference>
<dbReference type="InterPro" id="IPR006104">
    <property type="entry name" value="Glyco_hydro_2_N"/>
</dbReference>
<comment type="similarity">
    <text evidence="3 19">Belongs to the glycosyl hydrolase 2 family.</text>
</comment>
<dbReference type="NCBIfam" id="NF007538">
    <property type="entry name" value="PRK10150.1"/>
    <property type="match status" value="1"/>
</dbReference>
<dbReference type="PANTHER" id="PTHR10066:SF67">
    <property type="entry name" value="BETA-GLUCURONIDASE"/>
    <property type="match status" value="1"/>
</dbReference>
<evidence type="ECO:0000256" key="5">
    <source>
        <dbReference type="ARBA" id="ARBA00022527"/>
    </source>
</evidence>
<name>A0ABQ9CQS9_9PASS</name>
<dbReference type="Gene3D" id="2.60.120.260">
    <property type="entry name" value="Galactose-binding domain-like"/>
    <property type="match status" value="1"/>
</dbReference>
<evidence type="ECO:0000259" key="21">
    <source>
        <dbReference type="PROSITE" id="PS50011"/>
    </source>
</evidence>
<dbReference type="SMART" id="SM00220">
    <property type="entry name" value="S_TKc"/>
    <property type="match status" value="1"/>
</dbReference>
<dbReference type="Gene3D" id="1.10.510.10">
    <property type="entry name" value="Transferase(Phosphotransferase) domain 1"/>
    <property type="match status" value="1"/>
</dbReference>
<evidence type="ECO:0000256" key="1">
    <source>
        <dbReference type="ARBA" id="ARBA00001674"/>
    </source>
</evidence>
<comment type="caution">
    <text evidence="22">The sequence shown here is derived from an EMBL/GenBank/DDBJ whole genome shotgun (WGS) entry which is preliminary data.</text>
</comment>
<feature type="domain" description="Protein kinase" evidence="21">
    <location>
        <begin position="802"/>
        <end position="1069"/>
    </location>
</feature>
<keyword evidence="16 19" id="KW-0326">Glycosidase</keyword>
<dbReference type="PROSITE" id="PS00107">
    <property type="entry name" value="PROTEIN_KINASE_ATP"/>
    <property type="match status" value="1"/>
</dbReference>
<dbReference type="InterPro" id="IPR013783">
    <property type="entry name" value="Ig-like_fold"/>
</dbReference>
<evidence type="ECO:0000256" key="8">
    <source>
        <dbReference type="ARBA" id="ARBA00022741"/>
    </source>
</evidence>
<evidence type="ECO:0000256" key="20">
    <source>
        <dbReference type="SAM" id="SignalP"/>
    </source>
</evidence>
<dbReference type="Proteomes" id="UP001145742">
    <property type="component" value="Unassembled WGS sequence"/>
</dbReference>
<dbReference type="Gene3D" id="3.30.200.20">
    <property type="entry name" value="Phosphorylase Kinase, domain 1"/>
    <property type="match status" value="1"/>
</dbReference>
<keyword evidence="5" id="KW-0723">Serine/threonine-protein kinase</keyword>
<dbReference type="Pfam" id="PF00069">
    <property type="entry name" value="Pkinase"/>
    <property type="match status" value="1"/>
</dbReference>
<dbReference type="InterPro" id="IPR000719">
    <property type="entry name" value="Prot_kinase_dom"/>
</dbReference>
<keyword evidence="7" id="KW-0808">Transferase</keyword>
<dbReference type="Pfam" id="PF00703">
    <property type="entry name" value="Glyco_hydro_2"/>
    <property type="match status" value="1"/>
</dbReference>
<evidence type="ECO:0000313" key="22">
    <source>
        <dbReference type="EMBL" id="KAJ7407345.1"/>
    </source>
</evidence>
<keyword evidence="15" id="KW-0119">Carbohydrate metabolism</keyword>
<evidence type="ECO:0000256" key="16">
    <source>
        <dbReference type="ARBA" id="ARBA00023295"/>
    </source>
</evidence>
<dbReference type="Pfam" id="PF02837">
    <property type="entry name" value="Glyco_hydro_2_N"/>
    <property type="match status" value="1"/>
</dbReference>
<dbReference type="PROSITE" id="PS00108">
    <property type="entry name" value="PROTEIN_KINASE_ST"/>
    <property type="match status" value="1"/>
</dbReference>
<evidence type="ECO:0000256" key="3">
    <source>
        <dbReference type="ARBA" id="ARBA00007401"/>
    </source>
</evidence>
<keyword evidence="10 19" id="KW-0378">Hydrolase</keyword>
<dbReference type="InterPro" id="IPR006102">
    <property type="entry name" value="Ig-like_GH2"/>
</dbReference>
<dbReference type="Gene3D" id="3.20.20.80">
    <property type="entry name" value="Glycosidases"/>
    <property type="match status" value="1"/>
</dbReference>
<evidence type="ECO:0000256" key="13">
    <source>
        <dbReference type="ARBA" id="ARBA00023170"/>
    </source>
</evidence>
<keyword evidence="11 18" id="KW-0067">ATP-binding</keyword>
<keyword evidence="6" id="KW-0321">Glycogen metabolism</keyword>
<dbReference type="EC" id="2.7.11.19" evidence="4"/>
<dbReference type="PROSITE" id="PS50011">
    <property type="entry name" value="PROTEIN_KINASE_DOM"/>
    <property type="match status" value="1"/>
</dbReference>
<dbReference type="SUPFAM" id="SSF56112">
    <property type="entry name" value="Protein kinase-like (PK-like)"/>
    <property type="match status" value="1"/>
</dbReference>
<organism evidence="22 23">
    <name type="scientific">Willisornis vidua</name>
    <name type="common">Xingu scale-backed antbird</name>
    <dbReference type="NCBI Taxonomy" id="1566151"/>
    <lineage>
        <taxon>Eukaryota</taxon>
        <taxon>Metazoa</taxon>
        <taxon>Chordata</taxon>
        <taxon>Craniata</taxon>
        <taxon>Vertebrata</taxon>
        <taxon>Euteleostomi</taxon>
        <taxon>Archelosauria</taxon>
        <taxon>Archosauria</taxon>
        <taxon>Dinosauria</taxon>
        <taxon>Saurischia</taxon>
        <taxon>Theropoda</taxon>
        <taxon>Coelurosauria</taxon>
        <taxon>Aves</taxon>
        <taxon>Neognathae</taxon>
        <taxon>Neoaves</taxon>
        <taxon>Telluraves</taxon>
        <taxon>Australaves</taxon>
        <taxon>Passeriformes</taxon>
        <taxon>Thamnophilidae</taxon>
        <taxon>Willisornis</taxon>
    </lineage>
</organism>
<evidence type="ECO:0000256" key="18">
    <source>
        <dbReference type="PROSITE-ProRule" id="PRU10141"/>
    </source>
</evidence>
<evidence type="ECO:0000256" key="2">
    <source>
        <dbReference type="ARBA" id="ARBA00004371"/>
    </source>
</evidence>
<evidence type="ECO:0000256" key="15">
    <source>
        <dbReference type="ARBA" id="ARBA00023277"/>
    </source>
</evidence>
<evidence type="ECO:0000256" key="12">
    <source>
        <dbReference type="ARBA" id="ARBA00022860"/>
    </source>
</evidence>
<dbReference type="InterPro" id="IPR036156">
    <property type="entry name" value="Beta-gal/glucu_dom_sf"/>
</dbReference>
<feature type="chain" id="PRO_5047089087" description="phosphorylase kinase" evidence="20">
    <location>
        <begin position="21"/>
        <end position="1170"/>
    </location>
</feature>
<dbReference type="SUPFAM" id="SSF49785">
    <property type="entry name" value="Galactose-binding domain-like"/>
    <property type="match status" value="1"/>
</dbReference>
<evidence type="ECO:0000256" key="14">
    <source>
        <dbReference type="ARBA" id="ARBA00023228"/>
    </source>
</evidence>
<evidence type="ECO:0000256" key="4">
    <source>
        <dbReference type="ARBA" id="ARBA00012432"/>
    </source>
</evidence>
<dbReference type="InterPro" id="IPR023232">
    <property type="entry name" value="Glyco_hydro_2_AS"/>
</dbReference>
<keyword evidence="23" id="KW-1185">Reference proteome</keyword>
<keyword evidence="9" id="KW-0418">Kinase</keyword>
<evidence type="ECO:0000256" key="11">
    <source>
        <dbReference type="ARBA" id="ARBA00022840"/>
    </source>
</evidence>
<protein>
    <recommendedName>
        <fullName evidence="4">phosphorylase kinase</fullName>
        <ecNumber evidence="4">2.7.11.19</ecNumber>
    </recommendedName>
</protein>
<feature type="signal peptide" evidence="20">
    <location>
        <begin position="1"/>
        <end position="20"/>
    </location>
</feature>
<keyword evidence="13" id="KW-0675">Receptor</keyword>
<dbReference type="Gene3D" id="2.60.40.10">
    <property type="entry name" value="Immunoglobulins"/>
    <property type="match status" value="1"/>
</dbReference>
<dbReference type="PROSITE" id="PS00719">
    <property type="entry name" value="GLYCOSYL_HYDROL_F2_1"/>
    <property type="match status" value="1"/>
</dbReference>
<sequence length="1170" mass="133953">MAGLCPLLLLLLLPPLPGRAAGPAGMLYPRDTPSRERKELGGLWSFRADFSPGRDAGFAQRWYRQPLRQTGPVIDMPVPSSFNDITQDPALESYIGWVWYEKEVLLPARWLQGPPGTRVVLRFGSAHYYSIVWVNGVQVVEHEGGHLPFEADISSVIQGSPGCRITVALNNTLTPHTLPPGSIQYMTDRTRYPKNYFVQDIKFDFFNYAGLHRPVVLYTTPSVYIDDITVTTTSSEHVAMVQYQVSVVGSTAYSLSLSLRDQEGKVVATGDGPEGELKVLNPNLWWPYLMHENPGYLYSLEVRMQAQVEGALLEDVYALPVGIRTVHVTGTQFLINGRPFYFHGVNKHEDADIRGKGLDWPLIMKDFNLLRWLGANSFRTSHYPYAEEIMDLCDAYGIVVIDECPGVGIKLLESFGNRSLQHHLAVMEELIRRDKNRPSVVMWSVANEPASELPPAAFYFKTVIAHTKALDPSRPVTFVTEANYARDRGAPYVDVICVNSYFSWYHDPGHLEVIPLQLTAQFENWYNTYHKPIIQSEYGADSVPGLHSDPPLMFSEEYQKAMLREYHSVFDKKRKEYVIGELIWNFADFMTNQGLVQINKSFVVDDKENEVQQVCDDADNAKLLQHEVQNVCQLSDNLPLRELLGQITPGIIKSFKLEKTFKSEPTWNYFLCPVFAEIPFNYKAREPQAAQPAQQQQQVGPCQYEIKQFLECAQNQTDLKLCEGFSEVLKQCRFANVDLIPQPPLYLSNKLSVQIQGILSIRVLFPLPHRLRAQSAARSEPEMTKEEELPDWSSSQEFYEKYEPKEVLGRGVSSVVRRCIHKTTRQEYAVKIIDITAGNISPKEVQELREATTKEIDILRKVSGHPNVIQLKDSYESSTFFFLVFDLMKRGELFDYLTEKVTLSEKETRKIMRALLEVIQYLHSINIVHRDLKPENILLDDDMNIKLTDFGFSCQLNENEKLKEICGTPGYLAPEILQCSMDDEHQGYGKEVDMWSTGVIMYTLLAGSPPFWHRKQMLMLRMIMNGDYQFGSPEWDDRSDTVKDLISRFLVVDPRQRYTAGEALAHPFFQQYDVEEVRHFSPFRKFKVICLTVLASVRIYYQYRHSKAVTRELVLRDPYALKPVRKLIDACAFRTYRHWVKKGEAQNRAALFENTCKAILLTLAAEEGLF</sequence>
<comment type="subunit">
    <text evidence="17">Hexadecamer of 4 heterotetramers, each composed of alpha, beta, gamma, and delta subunits. Alpha (PHKA1 or PHKA2) and beta (PHKB) are regulatory subunits, gamma (PHKG1 or PHKG2) is the catalytic subunit, and delta is calmodulin.</text>
</comment>
<gene>
    <name evidence="22" type="ORF">WISP_127559</name>
</gene>
<dbReference type="PANTHER" id="PTHR10066">
    <property type="entry name" value="BETA-GLUCURONIDASE"/>
    <property type="match status" value="1"/>
</dbReference>
<dbReference type="InterPro" id="IPR006103">
    <property type="entry name" value="Glyco_hydro_2_cat"/>
</dbReference>
<dbReference type="InterPro" id="IPR011009">
    <property type="entry name" value="Kinase-like_dom_sf"/>
</dbReference>
<dbReference type="InterPro" id="IPR023230">
    <property type="entry name" value="Glyco_hydro_2_CS"/>
</dbReference>
<keyword evidence="12" id="KW-0112">Calmodulin-binding</keyword>
<evidence type="ECO:0000256" key="17">
    <source>
        <dbReference type="ARBA" id="ARBA00025890"/>
    </source>
</evidence>
<dbReference type="EMBL" id="WHWB01034610">
    <property type="protein sequence ID" value="KAJ7407345.1"/>
    <property type="molecule type" value="Genomic_DNA"/>
</dbReference>
<dbReference type="InterPro" id="IPR008979">
    <property type="entry name" value="Galactose-bd-like_sf"/>
</dbReference>
<dbReference type="InterPro" id="IPR008271">
    <property type="entry name" value="Ser/Thr_kinase_AS"/>
</dbReference>
<evidence type="ECO:0000256" key="7">
    <source>
        <dbReference type="ARBA" id="ARBA00022679"/>
    </source>
</evidence>